<sequence length="142" mass="15298">MLLCDPSSLILDACFLSTLDADFACLFDLYYRYLARTRSIAATEGRATVTPTTAPVPSSVDISTFGKVLRAQLKDKVTEVPDYTLDYGYEGGSDDEGATAEAASSLVQSATYSGFNGSGEPFGDAFDALYELSDAEHNYRNN</sequence>
<gene>
    <name evidence="1" type="ORF">TTAC_LOCUS4261</name>
</gene>
<dbReference type="WBParaSite" id="TTAC_0000427701-mRNA-1">
    <property type="protein sequence ID" value="TTAC_0000427701-mRNA-1"/>
    <property type="gene ID" value="TTAC_0000427701"/>
</dbReference>
<dbReference type="Proteomes" id="UP000274429">
    <property type="component" value="Unassembled WGS sequence"/>
</dbReference>
<dbReference type="EMBL" id="UYWX01004034">
    <property type="protein sequence ID" value="VDM24554.1"/>
    <property type="molecule type" value="Genomic_DNA"/>
</dbReference>
<evidence type="ECO:0000313" key="3">
    <source>
        <dbReference type="WBParaSite" id="TTAC_0000427701-mRNA-1"/>
    </source>
</evidence>
<dbReference type="STRING" id="6205.A0A0R3WU37"/>
<reference evidence="3" key="1">
    <citation type="submission" date="2017-02" db="UniProtKB">
        <authorList>
            <consortium name="WormBaseParasite"/>
        </authorList>
    </citation>
    <scope>IDENTIFICATION</scope>
</reference>
<dbReference type="OrthoDB" id="10434264at2759"/>
<evidence type="ECO:0000313" key="1">
    <source>
        <dbReference type="EMBL" id="VDM24554.1"/>
    </source>
</evidence>
<evidence type="ECO:0000313" key="2">
    <source>
        <dbReference type="Proteomes" id="UP000274429"/>
    </source>
</evidence>
<protein>
    <submittedName>
        <fullName evidence="3">Anaphase-promoting complex subunit 1</fullName>
    </submittedName>
</protein>
<reference evidence="1 2" key="2">
    <citation type="submission" date="2018-11" db="EMBL/GenBank/DDBJ databases">
        <authorList>
            <consortium name="Pathogen Informatics"/>
        </authorList>
    </citation>
    <scope>NUCLEOTIDE SEQUENCE [LARGE SCALE GENOMIC DNA]</scope>
</reference>
<name>A0A0R3WU37_HYDTA</name>
<dbReference type="AlphaFoldDB" id="A0A0R3WU37"/>
<proteinExistence type="predicted"/>
<keyword evidence="2" id="KW-1185">Reference proteome</keyword>
<accession>A0A0R3WU37</accession>
<organism evidence="3">
    <name type="scientific">Hydatigena taeniaeformis</name>
    <name type="common">Feline tapeworm</name>
    <name type="synonym">Taenia taeniaeformis</name>
    <dbReference type="NCBI Taxonomy" id="6205"/>
    <lineage>
        <taxon>Eukaryota</taxon>
        <taxon>Metazoa</taxon>
        <taxon>Spiralia</taxon>
        <taxon>Lophotrochozoa</taxon>
        <taxon>Platyhelminthes</taxon>
        <taxon>Cestoda</taxon>
        <taxon>Eucestoda</taxon>
        <taxon>Cyclophyllidea</taxon>
        <taxon>Taeniidae</taxon>
        <taxon>Hydatigera</taxon>
    </lineage>
</organism>